<gene>
    <name evidence="2" type="ORF">GGR21_002809</name>
</gene>
<evidence type="ECO:0000313" key="2">
    <source>
        <dbReference type="EMBL" id="MBB4036895.1"/>
    </source>
</evidence>
<dbReference type="Pfam" id="PF14452">
    <property type="entry name" value="Multi_ubiq"/>
    <property type="match status" value="1"/>
</dbReference>
<dbReference type="RefSeq" id="WP_183307781.1">
    <property type="nucleotide sequence ID" value="NZ_JACIEP010000010.1"/>
</dbReference>
<protein>
    <recommendedName>
        <fullName evidence="1">Multi-ubiquitin domain-containing protein</fullName>
    </recommendedName>
</protein>
<reference evidence="2 3" key="1">
    <citation type="submission" date="2020-08" db="EMBL/GenBank/DDBJ databases">
        <title>Genomic Encyclopedia of Type Strains, Phase IV (KMG-IV): sequencing the most valuable type-strain genomes for metagenomic binning, comparative biology and taxonomic classification.</title>
        <authorList>
            <person name="Goeker M."/>
        </authorList>
    </citation>
    <scope>NUCLEOTIDE SEQUENCE [LARGE SCALE GENOMIC DNA]</scope>
    <source>
        <strain evidence="2 3">DSM 104969</strain>
    </source>
</reference>
<dbReference type="EMBL" id="JACIEP010000010">
    <property type="protein sequence ID" value="MBB4036895.1"/>
    <property type="molecule type" value="Genomic_DNA"/>
</dbReference>
<feature type="domain" description="Multi-ubiquitin" evidence="1">
    <location>
        <begin position="148"/>
        <end position="217"/>
    </location>
</feature>
<dbReference type="AlphaFoldDB" id="A0A840CVQ1"/>
<keyword evidence="3" id="KW-1185">Reference proteome</keyword>
<sequence>MNNNLLVYKIEGKTFKTTEQYITGAELKKQGGIPLEVELYLAIKSPFEDELIENETRVNLARPDIEQFFTKQRKLYYFINEVEYTSYKQWISGAELREKGDVPANMDIYLKVDEGWQDDFIEDDELVDLARPGKERFVTVAKPTSYIIRVNGDEKEWKKSVISFEEVLSLAFSSINHDQIAYPVKYSNGPRQNPKGSMDKGDIVYVKNKMIFNVTPTNRS</sequence>
<name>A0A840CVQ1_9BACT</name>
<accession>A0A840CVQ1</accession>
<evidence type="ECO:0000313" key="3">
    <source>
        <dbReference type="Proteomes" id="UP000555103"/>
    </source>
</evidence>
<comment type="caution">
    <text evidence="2">The sequence shown here is derived from an EMBL/GenBank/DDBJ whole genome shotgun (WGS) entry which is preliminary data.</text>
</comment>
<proteinExistence type="predicted"/>
<evidence type="ECO:0000259" key="1">
    <source>
        <dbReference type="Pfam" id="PF14452"/>
    </source>
</evidence>
<dbReference type="Proteomes" id="UP000555103">
    <property type="component" value="Unassembled WGS sequence"/>
</dbReference>
<organism evidence="2 3">
    <name type="scientific">Dysgonomonas hofstadii</name>
    <dbReference type="NCBI Taxonomy" id="637886"/>
    <lineage>
        <taxon>Bacteria</taxon>
        <taxon>Pseudomonadati</taxon>
        <taxon>Bacteroidota</taxon>
        <taxon>Bacteroidia</taxon>
        <taxon>Bacteroidales</taxon>
        <taxon>Dysgonomonadaceae</taxon>
        <taxon>Dysgonomonas</taxon>
    </lineage>
</organism>
<dbReference type="InterPro" id="IPR027802">
    <property type="entry name" value="Multi-ubiquitin_dom"/>
</dbReference>